<protein>
    <submittedName>
        <fullName evidence="4">3-hydroxybenzoate 6-hydroxylase 1</fullName>
        <ecNumber evidence="4">1.14.13.24</ecNumber>
    </submittedName>
</protein>
<accession>A0AB38FS89</accession>
<organism evidence="4 5">
    <name type="scientific">Yokenella regensburgei</name>
    <dbReference type="NCBI Taxonomy" id="158877"/>
    <lineage>
        <taxon>Bacteria</taxon>
        <taxon>Pseudomonadati</taxon>
        <taxon>Pseudomonadota</taxon>
        <taxon>Gammaproteobacteria</taxon>
        <taxon>Enterobacterales</taxon>
        <taxon>Enterobacteriaceae</taxon>
        <taxon>Yokenella</taxon>
    </lineage>
</organism>
<comment type="caution">
    <text evidence="4">The sequence shown here is derived from an EMBL/GenBank/DDBJ whole genome shotgun (WGS) entry which is preliminary data.</text>
</comment>
<evidence type="ECO:0000313" key="4">
    <source>
        <dbReference type="EMBL" id="SQA60733.1"/>
    </source>
</evidence>
<evidence type="ECO:0000313" key="5">
    <source>
        <dbReference type="Proteomes" id="UP000251313"/>
    </source>
</evidence>
<sequence length="401" mass="43681">MTKVIIVGAGVGGLTLALALHERGIVSQIYEAHDRVKTVGAGINLQAYAVKVLHQLGIAEELSNNAICPEESAYISAAGQTLFKEPLGHHGGSDFPQYSIHRYTLQKILCDAVQKRLGQHAVQFSTRVNAFSQDENGVTVQFEGGDTTDRADVLVGCDGVHSIICHQMYPDNSAVRLPGITMWRGVARNIPPFSRHRVLRAGRLESGKLIAYPIKDPDDDTAILWNWVAELHTGKKAKVEKTSLVAINTLPEVFNMLQLGELDGEQLIQNSSHALRLPMADRKPLPNWSIGKVTLLGDAAHPMYPVGSNGAGQAIIDAATLAECLQQQSVEEALQLYNTLRRPAVSKLVEGDRLGGPDVVLNEMHRIVGSLHVPEGMLPGLQTTFHEKISRYRKSVGILIT</sequence>
<dbReference type="GO" id="GO:0071949">
    <property type="term" value="F:FAD binding"/>
    <property type="evidence" value="ECO:0007669"/>
    <property type="project" value="InterPro"/>
</dbReference>
<keyword evidence="1 4" id="KW-0560">Oxidoreductase</keyword>
<evidence type="ECO:0000259" key="3">
    <source>
        <dbReference type="Pfam" id="PF01494"/>
    </source>
</evidence>
<dbReference type="InterPro" id="IPR050493">
    <property type="entry name" value="FAD-dep_Monooxygenase_BioMet"/>
</dbReference>
<dbReference type="InterPro" id="IPR002938">
    <property type="entry name" value="FAD-bd"/>
</dbReference>
<dbReference type="Proteomes" id="UP000251313">
    <property type="component" value="Unassembled WGS sequence"/>
</dbReference>
<evidence type="ECO:0000256" key="1">
    <source>
        <dbReference type="ARBA" id="ARBA00023002"/>
    </source>
</evidence>
<proteinExistence type="predicted"/>
<evidence type="ECO:0000256" key="2">
    <source>
        <dbReference type="ARBA" id="ARBA00023033"/>
    </source>
</evidence>
<dbReference type="GO" id="GO:0018669">
    <property type="term" value="F:3-hydroxybenzoate 6-monooxygenase activity"/>
    <property type="evidence" value="ECO:0007669"/>
    <property type="project" value="UniProtKB-EC"/>
</dbReference>
<dbReference type="AlphaFoldDB" id="A0AB38FS89"/>
<dbReference type="EC" id="1.14.13.24" evidence="4"/>
<feature type="domain" description="FAD-binding" evidence="3">
    <location>
        <begin position="2"/>
        <end position="350"/>
    </location>
</feature>
<dbReference type="PRINTS" id="PR00420">
    <property type="entry name" value="RNGMNOXGNASE"/>
</dbReference>
<dbReference type="Gene3D" id="3.50.50.60">
    <property type="entry name" value="FAD/NAD(P)-binding domain"/>
    <property type="match status" value="1"/>
</dbReference>
<dbReference type="Gene3D" id="3.30.9.30">
    <property type="match status" value="1"/>
</dbReference>
<dbReference type="RefSeq" id="WP_051861002.1">
    <property type="nucleotide sequence ID" value="NZ_UAVL01000001.1"/>
</dbReference>
<dbReference type="InterPro" id="IPR036188">
    <property type="entry name" value="FAD/NAD-bd_sf"/>
</dbReference>
<gene>
    <name evidence="4" type="primary">xlnD</name>
    <name evidence="4" type="ORF">NCTC11967_00848</name>
</gene>
<reference evidence="4 5" key="1">
    <citation type="submission" date="2018-06" db="EMBL/GenBank/DDBJ databases">
        <authorList>
            <consortium name="Pathogen Informatics"/>
            <person name="Doyle S."/>
        </authorList>
    </citation>
    <scope>NUCLEOTIDE SEQUENCE [LARGE SCALE GENOMIC DNA]</scope>
    <source>
        <strain evidence="4 5">NCTC11967</strain>
    </source>
</reference>
<keyword evidence="2" id="KW-0503">Monooxygenase</keyword>
<dbReference type="SUPFAM" id="SSF54373">
    <property type="entry name" value="FAD-linked reductases, C-terminal domain"/>
    <property type="match status" value="1"/>
</dbReference>
<dbReference type="PANTHER" id="PTHR13789">
    <property type="entry name" value="MONOOXYGENASE"/>
    <property type="match status" value="1"/>
</dbReference>
<dbReference type="PANTHER" id="PTHR13789:SF268">
    <property type="entry name" value="5-METHYLPHENAZINE-1-CARBOXYLATE 1-MONOOXYGENASE"/>
    <property type="match status" value="1"/>
</dbReference>
<dbReference type="Pfam" id="PF01494">
    <property type="entry name" value="FAD_binding_3"/>
    <property type="match status" value="1"/>
</dbReference>
<name>A0AB38FS89_9ENTR</name>
<dbReference type="EMBL" id="UAVL01000001">
    <property type="protein sequence ID" value="SQA60733.1"/>
    <property type="molecule type" value="Genomic_DNA"/>
</dbReference>
<dbReference type="SUPFAM" id="SSF51905">
    <property type="entry name" value="FAD/NAD(P)-binding domain"/>
    <property type="match status" value="1"/>
</dbReference>